<dbReference type="EMBL" id="JDRY01000060">
    <property type="protein sequence ID" value="KGM97882.1"/>
    <property type="molecule type" value="Genomic_DNA"/>
</dbReference>
<evidence type="ECO:0000256" key="6">
    <source>
        <dbReference type="SAM" id="Phobius"/>
    </source>
</evidence>
<keyword evidence="3 6" id="KW-0812">Transmembrane</keyword>
<dbReference type="PANTHER" id="PTHR33931">
    <property type="entry name" value="HOLIN-LIKE PROTEIN CIDA-RELATED"/>
    <property type="match status" value="1"/>
</dbReference>
<organism evidence="7 8">
    <name type="scientific">Clostridium botulinum C/D str. DC5</name>
    <dbReference type="NCBI Taxonomy" id="1443128"/>
    <lineage>
        <taxon>Bacteria</taxon>
        <taxon>Bacillati</taxon>
        <taxon>Bacillota</taxon>
        <taxon>Clostridia</taxon>
        <taxon>Eubacteriales</taxon>
        <taxon>Clostridiaceae</taxon>
        <taxon>Clostridium</taxon>
    </lineage>
</organism>
<keyword evidence="2" id="KW-1003">Cell membrane</keyword>
<dbReference type="Proteomes" id="UP000030014">
    <property type="component" value="Unassembled WGS sequence"/>
</dbReference>
<accession>A0A0A0IAC9</accession>
<comment type="subcellular location">
    <subcellularLocation>
        <location evidence="1">Cell membrane</location>
        <topology evidence="1">Multi-pass membrane protein</topology>
    </subcellularLocation>
</comment>
<reference evidence="7 8" key="1">
    <citation type="submission" date="2014-01" db="EMBL/GenBank/DDBJ databases">
        <title>Plasmidome dynamics in the species complex Clostridium novyi sensu lato converts strains of independent lineages into distinctly different pathogens.</title>
        <authorList>
            <person name="Skarin H."/>
            <person name="Segerman B."/>
        </authorList>
    </citation>
    <scope>NUCLEOTIDE SEQUENCE [LARGE SCALE GENOMIC DNA]</scope>
    <source>
        <strain evidence="7 8">DC5</strain>
    </source>
</reference>
<keyword evidence="7" id="KW-0378">Hydrolase</keyword>
<comment type="caution">
    <text evidence="7">The sequence shown here is derived from an EMBL/GenBank/DDBJ whole genome shotgun (WGS) entry which is preliminary data.</text>
</comment>
<evidence type="ECO:0000313" key="8">
    <source>
        <dbReference type="Proteomes" id="UP000030014"/>
    </source>
</evidence>
<protein>
    <submittedName>
        <fullName evidence="7">Murein hydrolase transporter LrgA</fullName>
    </submittedName>
</protein>
<feature type="transmembrane region" description="Helical" evidence="6">
    <location>
        <begin position="30"/>
        <end position="47"/>
    </location>
</feature>
<feature type="transmembrane region" description="Helical" evidence="6">
    <location>
        <begin position="7"/>
        <end position="24"/>
    </location>
</feature>
<keyword evidence="5 6" id="KW-0472">Membrane</keyword>
<feature type="transmembrane region" description="Helical" evidence="6">
    <location>
        <begin position="87"/>
        <end position="107"/>
    </location>
</feature>
<dbReference type="AlphaFoldDB" id="A0A0A0IAC9"/>
<feature type="transmembrane region" description="Helical" evidence="6">
    <location>
        <begin position="59"/>
        <end position="81"/>
    </location>
</feature>
<sequence>MKLLRQVALVLGLYFLGLLIQQALKLPIPGSVLGMIILLILLCTGIVKVDMIEDISNFLLDNLAFFFVPAGVGLLSSFTMLKGKLSAIVFVSIISTIIIIAFTGLLVELMMKGRKK</sequence>
<evidence type="ECO:0000313" key="7">
    <source>
        <dbReference type="EMBL" id="KGM97882.1"/>
    </source>
</evidence>
<dbReference type="InterPro" id="IPR005538">
    <property type="entry name" value="LrgA/CidA"/>
</dbReference>
<evidence type="ECO:0000256" key="4">
    <source>
        <dbReference type="ARBA" id="ARBA00022989"/>
    </source>
</evidence>
<evidence type="ECO:0000256" key="1">
    <source>
        <dbReference type="ARBA" id="ARBA00004651"/>
    </source>
</evidence>
<dbReference type="Pfam" id="PF03788">
    <property type="entry name" value="LrgA"/>
    <property type="match status" value="1"/>
</dbReference>
<dbReference type="RefSeq" id="WP_039258501.1">
    <property type="nucleotide sequence ID" value="NZ_JDRY01000060.1"/>
</dbReference>
<proteinExistence type="predicted"/>
<gene>
    <name evidence="7" type="ORF">Z955_11845</name>
</gene>
<evidence type="ECO:0000256" key="3">
    <source>
        <dbReference type="ARBA" id="ARBA00022692"/>
    </source>
</evidence>
<evidence type="ECO:0000256" key="2">
    <source>
        <dbReference type="ARBA" id="ARBA00022475"/>
    </source>
</evidence>
<dbReference type="PANTHER" id="PTHR33931:SF2">
    <property type="entry name" value="HOLIN-LIKE PROTEIN CIDA"/>
    <property type="match status" value="1"/>
</dbReference>
<dbReference type="GO" id="GO:0005886">
    <property type="term" value="C:plasma membrane"/>
    <property type="evidence" value="ECO:0007669"/>
    <property type="project" value="UniProtKB-SubCell"/>
</dbReference>
<dbReference type="GO" id="GO:0016787">
    <property type="term" value="F:hydrolase activity"/>
    <property type="evidence" value="ECO:0007669"/>
    <property type="project" value="UniProtKB-KW"/>
</dbReference>
<name>A0A0A0IAC9_CLOBO</name>
<evidence type="ECO:0000256" key="5">
    <source>
        <dbReference type="ARBA" id="ARBA00023136"/>
    </source>
</evidence>
<keyword evidence="4 6" id="KW-1133">Transmembrane helix</keyword>